<dbReference type="Proteomes" id="UP000015350">
    <property type="component" value="Unassembled WGS sequence"/>
</dbReference>
<dbReference type="EMBL" id="AQPH01000042">
    <property type="protein sequence ID" value="EPY01385.1"/>
    <property type="molecule type" value="Genomic_DNA"/>
</dbReference>
<reference evidence="1 2" key="1">
    <citation type="submission" date="2013-04" db="EMBL/GenBank/DDBJ databases">
        <authorList>
            <person name="Kuznetsov B."/>
            <person name="Ivanovsky R."/>
        </authorList>
    </citation>
    <scope>NUCLEOTIDE SEQUENCE [LARGE SCALE GENOMIC DNA]</scope>
    <source>
        <strain evidence="1 2">MGU-K5</strain>
    </source>
</reference>
<gene>
    <name evidence="1" type="ORF">K678_11326</name>
</gene>
<dbReference type="STRING" id="1316936.K678_11326"/>
<evidence type="ECO:0000313" key="2">
    <source>
        <dbReference type="Proteomes" id="UP000015350"/>
    </source>
</evidence>
<sequence length="119" mass="13065">MASDFDRAVIGLNRAVIGTFGDAVVLVAPDGRRVPIAADWRQEPVEIAAGHGVVSTYQPMLGIDLNLWPPGLALPDEDWRVDIAPDPASVEDRSGRWEISEIQRPGGAWIDLLLTNRRR</sequence>
<accession>S9TS53</accession>
<organism evidence="1 2">
    <name type="scientific">Magnetospirillum fulvum MGU-K5</name>
    <dbReference type="NCBI Taxonomy" id="1316936"/>
    <lineage>
        <taxon>Bacteria</taxon>
        <taxon>Pseudomonadati</taxon>
        <taxon>Pseudomonadota</taxon>
        <taxon>Alphaproteobacteria</taxon>
        <taxon>Rhodospirillales</taxon>
        <taxon>Rhodospirillaceae</taxon>
        <taxon>Magnetospirillum</taxon>
    </lineage>
</organism>
<proteinExistence type="predicted"/>
<comment type="caution">
    <text evidence="1">The sequence shown here is derived from an EMBL/GenBank/DDBJ whole genome shotgun (WGS) entry which is preliminary data.</text>
</comment>
<evidence type="ECO:0000313" key="1">
    <source>
        <dbReference type="EMBL" id="EPY01385.1"/>
    </source>
</evidence>
<dbReference type="RefSeq" id="WP_021132578.1">
    <property type="nucleotide sequence ID" value="NZ_AQPH01000042.1"/>
</dbReference>
<name>S9TS53_MAGFU</name>
<dbReference type="AlphaFoldDB" id="S9TS53"/>
<protein>
    <submittedName>
        <fullName evidence="1">Uncharacterized protein</fullName>
    </submittedName>
</protein>